<dbReference type="RefSeq" id="WP_254170157.1">
    <property type="nucleotide sequence ID" value="NZ_JAHESF010000074.1"/>
</dbReference>
<dbReference type="InterPro" id="IPR011042">
    <property type="entry name" value="6-blade_b-propeller_TolB-like"/>
</dbReference>
<evidence type="ECO:0000313" key="2">
    <source>
        <dbReference type="Proteomes" id="UP001319200"/>
    </source>
</evidence>
<keyword evidence="2" id="KW-1185">Reference proteome</keyword>
<reference evidence="1 2" key="1">
    <citation type="submission" date="2021-05" db="EMBL/GenBank/DDBJ databases">
        <title>A Polyphasic approach of four new species of the genus Ohtaekwangia: Ohtaekwangia histidinii sp. nov., Ohtaekwangia cretensis sp. nov., Ohtaekwangia indiensis sp. nov., Ohtaekwangia reichenbachii sp. nov. from diverse environment.</title>
        <authorList>
            <person name="Octaviana S."/>
        </authorList>
    </citation>
    <scope>NUCLEOTIDE SEQUENCE [LARGE SCALE GENOMIC DNA]</scope>
    <source>
        <strain evidence="1 2">PWU4</strain>
    </source>
</reference>
<sequence>MRTFVRITVLLSALVILLGSCTRKQTEKAVVAIPYPEPRPDSVPAAFLPGIVSTDSLDFNAAFSPDGRSFYFTRKISGKTKIHATHYSEGRWKEPEPVPFGATGHSDADPVFGPDGRLYFISDRPRDASDTLTDYDIWYALLQSDGSWSAPQNMTAVNSDSAEYYVSFSGIGNLYFASARQGGYGAEDIYVSRRINDQYGVPENLGASVNSEKSEYDPCIAAGEDLIVFTSSNRDDGFGAGDLYGAKTDASKKWQNAVNLGNRFNTKTREFCAYFTPDSQYFFFSSDRDVKWIRMEWLKKHL</sequence>
<dbReference type="PROSITE" id="PS51257">
    <property type="entry name" value="PROKAR_LIPOPROTEIN"/>
    <property type="match status" value="1"/>
</dbReference>
<comment type="caution">
    <text evidence="1">The sequence shown here is derived from an EMBL/GenBank/DDBJ whole genome shotgun (WGS) entry which is preliminary data.</text>
</comment>
<dbReference type="Gene3D" id="2.120.10.30">
    <property type="entry name" value="TolB, C-terminal domain"/>
    <property type="match status" value="1"/>
</dbReference>
<dbReference type="SUPFAM" id="SSF69304">
    <property type="entry name" value="Tricorn protease N-terminal domain"/>
    <property type="match status" value="1"/>
</dbReference>
<name>A0AAP2DUB4_9BACT</name>
<evidence type="ECO:0000313" key="1">
    <source>
        <dbReference type="EMBL" id="MBT1701473.1"/>
    </source>
</evidence>
<organism evidence="1 2">
    <name type="scientific">Chryseosolibacter histidini</name>
    <dbReference type="NCBI Taxonomy" id="2782349"/>
    <lineage>
        <taxon>Bacteria</taxon>
        <taxon>Pseudomonadati</taxon>
        <taxon>Bacteroidota</taxon>
        <taxon>Cytophagia</taxon>
        <taxon>Cytophagales</taxon>
        <taxon>Chryseotaleaceae</taxon>
        <taxon>Chryseosolibacter</taxon>
    </lineage>
</organism>
<proteinExistence type="predicted"/>
<dbReference type="Pfam" id="PF07676">
    <property type="entry name" value="PD40"/>
    <property type="match status" value="3"/>
</dbReference>
<protein>
    <submittedName>
        <fullName evidence="1">PD40 domain-containing protein</fullName>
    </submittedName>
</protein>
<dbReference type="AlphaFoldDB" id="A0AAP2DUB4"/>
<dbReference type="InterPro" id="IPR011659">
    <property type="entry name" value="WD40"/>
</dbReference>
<accession>A0AAP2DUB4</accession>
<dbReference type="Proteomes" id="UP001319200">
    <property type="component" value="Unassembled WGS sequence"/>
</dbReference>
<dbReference type="EMBL" id="JAHESF010000074">
    <property type="protein sequence ID" value="MBT1701473.1"/>
    <property type="molecule type" value="Genomic_DNA"/>
</dbReference>
<gene>
    <name evidence="1" type="ORF">KK083_31560</name>
</gene>